<name>A0A1W6KFL3_9GAMM</name>
<gene>
    <name evidence="1" type="ORF">MARSALSMR5_04196</name>
</gene>
<keyword evidence="1" id="KW-0614">Plasmid</keyword>
<evidence type="ECO:0000313" key="2">
    <source>
        <dbReference type="Proteomes" id="UP000193100"/>
    </source>
</evidence>
<protein>
    <submittedName>
        <fullName evidence="1">Uncharacterized protein</fullName>
    </submittedName>
</protein>
<dbReference type="EMBL" id="CP020932">
    <property type="protein sequence ID" value="ARM86216.1"/>
    <property type="molecule type" value="Genomic_DNA"/>
</dbReference>
<proteinExistence type="predicted"/>
<geneLocation type="plasmid" evidence="2">
    <name>psmr5</name>
</geneLocation>
<sequence>MFLWISLDGEDAMQSKDKIETTTGQAPVTLYNAVDRYNMLVREMEGIEENVEALKDSAHPGVFDIHIHFSMLKTAATGAAEKFEKGSIQKLSSKDLRMLKHLEHLVFELRSIVKEACSELLPG</sequence>
<organism evidence="1 2">
    <name type="scientific">Marinobacter salarius</name>
    <dbReference type="NCBI Taxonomy" id="1420917"/>
    <lineage>
        <taxon>Bacteria</taxon>
        <taxon>Pseudomonadati</taxon>
        <taxon>Pseudomonadota</taxon>
        <taxon>Gammaproteobacteria</taxon>
        <taxon>Pseudomonadales</taxon>
        <taxon>Marinobacteraceae</taxon>
        <taxon>Marinobacter</taxon>
    </lineage>
</organism>
<dbReference type="Proteomes" id="UP000193100">
    <property type="component" value="Plasmid pSMR5"/>
</dbReference>
<evidence type="ECO:0000313" key="1">
    <source>
        <dbReference type="EMBL" id="ARM86216.1"/>
    </source>
</evidence>
<accession>A0A1W6KFL3</accession>
<reference evidence="1 2" key="1">
    <citation type="submission" date="2017-04" db="EMBL/GenBank/DDBJ databases">
        <title>Genome Sequence of Marinobacter salarius strain SMR5 Isolated from a culture of the Diatom Skeletonema marinoi.</title>
        <authorList>
            <person name="Topel M."/>
            <person name="Pinder M.I.M."/>
            <person name="Johansson O.N."/>
            <person name="Kourtchenko O."/>
            <person name="Godhe A."/>
            <person name="Clarke A.K."/>
        </authorList>
    </citation>
    <scope>NUCLEOTIDE SEQUENCE [LARGE SCALE GENOMIC DNA]</scope>
    <source>
        <strain evidence="1 2">SMR5</strain>
        <plasmid evidence="2">Plasmid psmr5</plasmid>
    </source>
</reference>
<dbReference type="AlphaFoldDB" id="A0A1W6KFL3"/>